<dbReference type="InterPro" id="IPR038545">
    <property type="entry name" value="Znf_DBF_sf"/>
</dbReference>
<dbReference type="PROSITE" id="PS51265">
    <property type="entry name" value="ZF_DBF4"/>
    <property type="match status" value="1"/>
</dbReference>
<keyword evidence="2 4" id="KW-0863">Zinc-finger</keyword>
<dbReference type="Pfam" id="PF08630">
    <property type="entry name" value="Dfp1_Him1_M"/>
    <property type="match status" value="1"/>
</dbReference>
<keyword evidence="1" id="KW-0479">Metal-binding</keyword>
<evidence type="ECO:0000313" key="7">
    <source>
        <dbReference type="EMBL" id="KAL0467673.1"/>
    </source>
</evidence>
<dbReference type="PANTHER" id="PTHR15375:SF26">
    <property type="entry name" value="PROTEIN CHIFFON"/>
    <property type="match status" value="1"/>
</dbReference>
<organism evidence="7 8">
    <name type="scientific">Neurospora intermedia</name>
    <dbReference type="NCBI Taxonomy" id="5142"/>
    <lineage>
        <taxon>Eukaryota</taxon>
        <taxon>Fungi</taxon>
        <taxon>Dikarya</taxon>
        <taxon>Ascomycota</taxon>
        <taxon>Pezizomycotina</taxon>
        <taxon>Sordariomycetes</taxon>
        <taxon>Sordariomycetidae</taxon>
        <taxon>Sordariales</taxon>
        <taxon>Sordariaceae</taxon>
        <taxon>Neurospora</taxon>
    </lineage>
</organism>
<feature type="compositionally biased region" description="Low complexity" evidence="5">
    <location>
        <begin position="110"/>
        <end position="122"/>
    </location>
</feature>
<evidence type="ECO:0000256" key="1">
    <source>
        <dbReference type="ARBA" id="ARBA00022723"/>
    </source>
</evidence>
<dbReference type="EMBL" id="JAVLET010000009">
    <property type="protein sequence ID" value="KAL0467673.1"/>
    <property type="molecule type" value="Genomic_DNA"/>
</dbReference>
<feature type="compositionally biased region" description="Polar residues" evidence="5">
    <location>
        <begin position="78"/>
        <end position="97"/>
    </location>
</feature>
<dbReference type="SUPFAM" id="SSF52113">
    <property type="entry name" value="BRCT domain"/>
    <property type="match status" value="1"/>
</dbReference>
<dbReference type="InterPro" id="IPR036420">
    <property type="entry name" value="BRCT_dom_sf"/>
</dbReference>
<feature type="region of interest" description="Disordered" evidence="5">
    <location>
        <begin position="617"/>
        <end position="654"/>
    </location>
</feature>
<dbReference type="Gene3D" id="3.40.50.10190">
    <property type="entry name" value="BRCT domain"/>
    <property type="match status" value="2"/>
</dbReference>
<dbReference type="SMART" id="SM00586">
    <property type="entry name" value="ZnF_DBF"/>
    <property type="match status" value="1"/>
</dbReference>
<evidence type="ECO:0000256" key="2">
    <source>
        <dbReference type="ARBA" id="ARBA00022771"/>
    </source>
</evidence>
<dbReference type="InterPro" id="IPR013939">
    <property type="entry name" value="Regulatory_Dfp1/Him1"/>
</dbReference>
<dbReference type="InterPro" id="IPR006572">
    <property type="entry name" value="Znf_DBF"/>
</dbReference>
<feature type="region of interest" description="Disordered" evidence="5">
    <location>
        <begin position="213"/>
        <end position="246"/>
    </location>
</feature>
<keyword evidence="8" id="KW-1185">Reference proteome</keyword>
<feature type="compositionally biased region" description="Polar residues" evidence="5">
    <location>
        <begin position="18"/>
        <end position="33"/>
    </location>
</feature>
<evidence type="ECO:0000256" key="5">
    <source>
        <dbReference type="SAM" id="MobiDB-lite"/>
    </source>
</evidence>
<feature type="compositionally biased region" description="Polar residues" evidence="5">
    <location>
        <begin position="221"/>
        <end position="236"/>
    </location>
</feature>
<feature type="compositionally biased region" description="Basic and acidic residues" evidence="5">
    <location>
        <begin position="99"/>
        <end position="109"/>
    </location>
</feature>
<evidence type="ECO:0000256" key="4">
    <source>
        <dbReference type="PROSITE-ProRule" id="PRU00600"/>
    </source>
</evidence>
<sequence>MSSTTTTAAGTKRAPLSDNPNAANSPLRGSSATALALQGSKKAAVRSHADQLREEPYGQPPPAKRQMIEHGGQRAAASPTSSRSNVSNITRKASTISRPIDRERPERASSRSGTTTATSTTTRAERLYAASTTTTTTSTTTTTTTDRITAKELEDLSIWQTSMRSRFHKMVFYFESIPDDQRHKLAKQVAQLGAREEKFFSIEITHVVTTRPIPPVKPVQDENQPVTNTQSTSEQPKTIDPSLLNRDGDSVRRKLIFDKPSLRKSSVQPQEETMPKPKARSTDILHRARDMGKKIWSLDKLQRILGMVLETDLYKAALLGRGHTPAAADRAKARQQTANVLQMLQNERVHGPSDRDPTVVTKDIHYFKGPYIYVYDIEEKTRPIMVREYHRVADKKDGEWPQFRVASQGRCPFVEDYDPPERTRREKTQAKEKVVKAADAAAAATEKATKTLQPPEVPSPKPVTGKRTLKEMEAPNDRAAEVVDDAPETVESAKESTPSVDFRSQNAFMSHTTKVGRLVAGEPVASGIQANKLTSAIRSQMVSSTTGVLGAKAGISKEVLGLQRKVLQKAGGPSLSQDSGVRRLAEIGVDAAQCTRAASLGNPAKPPMPGIWEDDEARKQEQAKKERKLRRTASTPVPQTKPKPRDPKPGYCENCQDKFEDFDAHIVSRKHRRFAENDDNWAQLDALLGKLSRAPREPRYRSVGNERWQ</sequence>
<dbReference type="InterPro" id="IPR055116">
    <property type="entry name" value="DBF4_BRCT"/>
</dbReference>
<keyword evidence="3" id="KW-0862">Zinc</keyword>
<protein>
    <submittedName>
        <fullName evidence="7">Dfp1/Him1, central region domain-containing protein</fullName>
    </submittedName>
</protein>
<comment type="caution">
    <text evidence="7">The sequence shown here is derived from an EMBL/GenBank/DDBJ whole genome shotgun (WGS) entry which is preliminary data.</text>
</comment>
<evidence type="ECO:0000313" key="8">
    <source>
        <dbReference type="Proteomes" id="UP001451303"/>
    </source>
</evidence>
<feature type="region of interest" description="Disordered" evidence="5">
    <location>
        <begin position="258"/>
        <end position="280"/>
    </location>
</feature>
<evidence type="ECO:0000256" key="3">
    <source>
        <dbReference type="ARBA" id="ARBA00022833"/>
    </source>
</evidence>
<dbReference type="CDD" id="cd00027">
    <property type="entry name" value="BRCT"/>
    <property type="match status" value="1"/>
</dbReference>
<dbReference type="Proteomes" id="UP001451303">
    <property type="component" value="Unassembled WGS sequence"/>
</dbReference>
<proteinExistence type="predicted"/>
<feature type="compositionally biased region" description="Basic and acidic residues" evidence="5">
    <location>
        <begin position="47"/>
        <end position="56"/>
    </location>
</feature>
<gene>
    <name evidence="7" type="ORF">QR685DRAFT_366177</name>
</gene>
<dbReference type="InterPro" id="IPR051590">
    <property type="entry name" value="Replication_Regulatory_Kinase"/>
</dbReference>
<feature type="region of interest" description="Disordered" evidence="5">
    <location>
        <begin position="1"/>
        <end position="123"/>
    </location>
</feature>
<accession>A0ABR3D791</accession>
<feature type="region of interest" description="Disordered" evidence="5">
    <location>
        <begin position="442"/>
        <end position="467"/>
    </location>
</feature>
<dbReference type="Gene3D" id="6.10.250.3410">
    <property type="entry name" value="DBF zinc finger"/>
    <property type="match status" value="1"/>
</dbReference>
<dbReference type="PANTHER" id="PTHR15375">
    <property type="entry name" value="ACTIVATOR OF S-PHASE KINASE-RELATED"/>
    <property type="match status" value="1"/>
</dbReference>
<reference evidence="7 8" key="1">
    <citation type="submission" date="2023-09" db="EMBL/GenBank/DDBJ databases">
        <title>Multi-omics analysis of a traditional fermented food reveals byproduct-associated fungal strains for waste-to-food upcycling.</title>
        <authorList>
            <consortium name="Lawrence Berkeley National Laboratory"/>
            <person name="Rekdal V.M."/>
            <person name="Villalobos-Escobedo J.M."/>
            <person name="Rodriguez-Valeron N."/>
            <person name="Garcia M.O."/>
            <person name="Vasquez D.P."/>
            <person name="Damayanti I."/>
            <person name="Sorensen P.M."/>
            <person name="Baidoo E.E."/>
            <person name="De Carvalho A.C."/>
            <person name="Riley R."/>
            <person name="Lipzen A."/>
            <person name="He G."/>
            <person name="Yan M."/>
            <person name="Haridas S."/>
            <person name="Daum C."/>
            <person name="Yoshinaga Y."/>
            <person name="Ng V."/>
            <person name="Grigoriev I.V."/>
            <person name="Munk R."/>
            <person name="Nuraida L."/>
            <person name="Wijaya C.H."/>
            <person name="Morales P.-C."/>
            <person name="Keasling J.D."/>
        </authorList>
    </citation>
    <scope>NUCLEOTIDE SEQUENCE [LARGE SCALE GENOMIC DNA]</scope>
    <source>
        <strain evidence="7 8">FGSC 2613</strain>
    </source>
</reference>
<evidence type="ECO:0000259" key="6">
    <source>
        <dbReference type="PROSITE" id="PS51265"/>
    </source>
</evidence>
<name>A0ABR3D791_NEUIN</name>
<feature type="domain" description="DBF4-type" evidence="6">
    <location>
        <begin position="645"/>
        <end position="694"/>
    </location>
</feature>
<dbReference type="Pfam" id="PF22437">
    <property type="entry name" value="DBF4_BRCT"/>
    <property type="match status" value="1"/>
</dbReference>
<dbReference type="Pfam" id="PF07535">
    <property type="entry name" value="zf-DBF"/>
    <property type="match status" value="1"/>
</dbReference>